<comment type="caution">
    <text evidence="3">The sequence shown here is derived from an EMBL/GenBank/DDBJ whole genome shotgun (WGS) entry which is preliminary data.</text>
</comment>
<name>A0A8S1LRD2_9CILI</name>
<protein>
    <recommendedName>
        <fullName evidence="2">SET domain-containing protein</fullName>
    </recommendedName>
</protein>
<keyword evidence="4" id="KW-1185">Reference proteome</keyword>
<organism evidence="3 4">
    <name type="scientific">Paramecium sonneborni</name>
    <dbReference type="NCBI Taxonomy" id="65129"/>
    <lineage>
        <taxon>Eukaryota</taxon>
        <taxon>Sar</taxon>
        <taxon>Alveolata</taxon>
        <taxon>Ciliophora</taxon>
        <taxon>Intramacronucleata</taxon>
        <taxon>Oligohymenophorea</taxon>
        <taxon>Peniculida</taxon>
        <taxon>Parameciidae</taxon>
        <taxon>Paramecium</taxon>
    </lineage>
</organism>
<proteinExistence type="predicted"/>
<gene>
    <name evidence="3" type="ORF">PSON_ATCC_30995.1.T0270076</name>
</gene>
<dbReference type="Pfam" id="PF19633">
    <property type="entry name" value="SDG2_C"/>
    <property type="match status" value="1"/>
</dbReference>
<evidence type="ECO:0000313" key="3">
    <source>
        <dbReference type="EMBL" id="CAD8070600.1"/>
    </source>
</evidence>
<dbReference type="PANTHER" id="PTHR46655">
    <property type="entry name" value="HISTONE-LYSINE N-METHYLTRANSFERASE ATXR3"/>
    <property type="match status" value="1"/>
</dbReference>
<dbReference type="AlphaFoldDB" id="A0A8S1LRD2"/>
<evidence type="ECO:0000259" key="2">
    <source>
        <dbReference type="PROSITE" id="PS50280"/>
    </source>
</evidence>
<feature type="domain" description="SET" evidence="2">
    <location>
        <begin position="260"/>
        <end position="393"/>
    </location>
</feature>
<dbReference type="EMBL" id="CAJJDN010000027">
    <property type="protein sequence ID" value="CAD8070600.1"/>
    <property type="molecule type" value="Genomic_DNA"/>
</dbReference>
<evidence type="ECO:0000256" key="1">
    <source>
        <dbReference type="SAM" id="MobiDB-lite"/>
    </source>
</evidence>
<dbReference type="PANTHER" id="PTHR46655:SF1">
    <property type="entry name" value="HISTONE-LYSINE N-METHYLTRANSFERASE ATXR3"/>
    <property type="match status" value="1"/>
</dbReference>
<dbReference type="Proteomes" id="UP000692954">
    <property type="component" value="Unassembled WGS sequence"/>
</dbReference>
<sequence length="819" mass="97113">MIQFQQRPLEERQQDIKKHKASLQSPGQLEECQKCIKESREEFMIFIQDYIIMTLSNDDSSVCEELIQIIKNQCIKLIDKPLWTFKELFAELELQLERHIDDYIVFNQVKQLLSSFNVQYSNNFNQISSFYLKSILSQNSIPQQQLKRVCHFIEVQELIPNQQDRVEEINQHLQSFIHQENLLHLDSWSCQFQSSYDISYKAKKLNIDVILIDTFGINQSISQMLFLLLPNYEVILPQLQSSININKGNLQQALSNIYDINPEISDWPHILTLKGKGIVCCNFDGFQANEFINFYYGEVYTPSRWFEKQTVFNKRMQDGNKKSCLQSPFAEFYINDDLFFIDPTRYGNIALYISYSCDPNCKLMAVSINSQYKLAIVTLKKINYLEELTLPFPQTSNDLCFCGSIYCRRTSQLEKFNNRLSQNYPNYIQRNAILLQSTILGKPNHLTLIPYWLDNWQKLNSTQDQINILSCVDKVKFALNSLNDNAPPIYLIYDIFQIFWKNYDNINPQNELKQSILNEIKTLLMRHSNLKECQTALEIIKLMKSIIDEQNQYKMQLTRMLLLILSELFLNMETSHFHNKGLSIILYFMSFTHTYFSSTQYEGFLGKPFEENEFEYIPQPKNRQKLALAKLYTPQYIWGQLINWNKQTLQNPQSSMAQERRGVLCYPSFILSFDNKHKLFPYQCKTREQFLEYFQIKQDIQPDLSIWSYKNYYNIYGTIFFEQYFSQQIVGDNFIAQISKFGTHSFKDKFLFWLQIENLFYQDNQMIEVLNEIFEKYFKKNFNRQNSFSSNSECTEQIVKKIKLKNPSIIIDDTQTGQF</sequence>
<dbReference type="PROSITE" id="PS50280">
    <property type="entry name" value="SET"/>
    <property type="match status" value="1"/>
</dbReference>
<feature type="region of interest" description="Disordered" evidence="1">
    <location>
        <begin position="1"/>
        <end position="22"/>
    </location>
</feature>
<dbReference type="Pfam" id="PF00856">
    <property type="entry name" value="SET"/>
    <property type="match status" value="1"/>
</dbReference>
<reference evidence="3" key="1">
    <citation type="submission" date="2021-01" db="EMBL/GenBank/DDBJ databases">
        <authorList>
            <consortium name="Genoscope - CEA"/>
            <person name="William W."/>
        </authorList>
    </citation>
    <scope>NUCLEOTIDE SEQUENCE</scope>
</reference>
<dbReference type="InterPro" id="IPR045606">
    <property type="entry name" value="ATXR3_C"/>
</dbReference>
<dbReference type="InterPro" id="IPR001214">
    <property type="entry name" value="SET_dom"/>
</dbReference>
<evidence type="ECO:0000313" key="4">
    <source>
        <dbReference type="Proteomes" id="UP000692954"/>
    </source>
</evidence>
<accession>A0A8S1LRD2</accession>
<dbReference type="SMART" id="SM00317">
    <property type="entry name" value="SET"/>
    <property type="match status" value="1"/>
</dbReference>
<dbReference type="OrthoDB" id="308383at2759"/>